<keyword evidence="3 7" id="KW-0444">Lipid biosynthesis</keyword>
<evidence type="ECO:0000313" key="9">
    <source>
        <dbReference type="EMBL" id="AWI07686.1"/>
    </source>
</evidence>
<evidence type="ECO:0000259" key="8">
    <source>
        <dbReference type="SMART" id="SM00563"/>
    </source>
</evidence>
<dbReference type="SMART" id="SM00563">
    <property type="entry name" value="PlsC"/>
    <property type="match status" value="1"/>
</dbReference>
<protein>
    <recommendedName>
        <fullName evidence="7">1-acyl-sn-glycerol-3-phosphate acyltransferase</fullName>
        <ecNumber evidence="7">2.3.1.51</ecNumber>
    </recommendedName>
</protein>
<reference evidence="10" key="1">
    <citation type="submission" date="2017-04" db="EMBL/GenBank/DDBJ databases">
        <authorList>
            <person name="Song Y."/>
            <person name="Cho B.-K."/>
        </authorList>
    </citation>
    <scope>NUCLEOTIDE SEQUENCE [LARGE SCALE GENOMIC DNA]</scope>
    <source>
        <strain evidence="10">SL1</strain>
    </source>
</reference>
<comment type="similarity">
    <text evidence="2 7">Belongs to the 1-acyl-sn-glycerol-3-phosphate acyltransferase family.</text>
</comment>
<keyword evidence="10" id="KW-1185">Reference proteome</keyword>
<comment type="domain">
    <text evidence="7">The HXXXXD motif is essential for acyltransferase activity and may constitute the binding site for the phosphate moiety of the glycerol-3-phosphate.</text>
</comment>
<comment type="catalytic activity">
    <reaction evidence="7">
        <text>a 1-acyl-sn-glycero-3-phosphate + an acyl-CoA = a 1,2-diacyl-sn-glycero-3-phosphate + CoA</text>
        <dbReference type="Rhea" id="RHEA:19709"/>
        <dbReference type="ChEBI" id="CHEBI:57287"/>
        <dbReference type="ChEBI" id="CHEBI:57970"/>
        <dbReference type="ChEBI" id="CHEBI:58342"/>
        <dbReference type="ChEBI" id="CHEBI:58608"/>
        <dbReference type="EC" id="2.3.1.51"/>
    </reaction>
</comment>
<dbReference type="NCBIfam" id="TIGR00530">
    <property type="entry name" value="AGP_acyltrn"/>
    <property type="match status" value="1"/>
</dbReference>
<dbReference type="KEGG" id="cdrk:B9W14_01270"/>
<organism evidence="9 10">
    <name type="scientific">Clostridium drakei</name>
    <dbReference type="NCBI Taxonomy" id="332101"/>
    <lineage>
        <taxon>Bacteria</taxon>
        <taxon>Bacillati</taxon>
        <taxon>Bacillota</taxon>
        <taxon>Clostridia</taxon>
        <taxon>Eubacteriales</taxon>
        <taxon>Clostridiaceae</taxon>
        <taxon>Clostridium</taxon>
    </lineage>
</organism>
<evidence type="ECO:0000256" key="7">
    <source>
        <dbReference type="RuleBase" id="RU361267"/>
    </source>
</evidence>
<keyword evidence="6 7" id="KW-0012">Acyltransferase</keyword>
<dbReference type="Proteomes" id="UP000244910">
    <property type="component" value="Chromosome"/>
</dbReference>
<dbReference type="EMBL" id="CP020953">
    <property type="protein sequence ID" value="AWI07686.1"/>
    <property type="molecule type" value="Genomic_DNA"/>
</dbReference>
<keyword evidence="7" id="KW-0594">Phospholipid biosynthesis</keyword>
<evidence type="ECO:0000256" key="2">
    <source>
        <dbReference type="ARBA" id="ARBA00008655"/>
    </source>
</evidence>
<dbReference type="EC" id="2.3.1.51" evidence="7"/>
<dbReference type="GO" id="GO:0003841">
    <property type="term" value="F:1-acylglycerol-3-phosphate O-acyltransferase activity"/>
    <property type="evidence" value="ECO:0007669"/>
    <property type="project" value="UniProtKB-UniRule"/>
</dbReference>
<comment type="pathway">
    <text evidence="1">Lipid metabolism.</text>
</comment>
<dbReference type="CDD" id="cd07989">
    <property type="entry name" value="LPLAT_AGPAT-like"/>
    <property type="match status" value="1"/>
</dbReference>
<accession>A0A2U8DY96</accession>
<evidence type="ECO:0000256" key="5">
    <source>
        <dbReference type="ARBA" id="ARBA00023098"/>
    </source>
</evidence>
<dbReference type="PANTHER" id="PTHR10434">
    <property type="entry name" value="1-ACYL-SN-GLYCEROL-3-PHOSPHATE ACYLTRANSFERASE"/>
    <property type="match status" value="1"/>
</dbReference>
<proteinExistence type="inferred from homology"/>
<evidence type="ECO:0000256" key="3">
    <source>
        <dbReference type="ARBA" id="ARBA00022516"/>
    </source>
</evidence>
<gene>
    <name evidence="9" type="ORF">B9W14_01270</name>
</gene>
<keyword evidence="5 7" id="KW-0443">Lipid metabolism</keyword>
<evidence type="ECO:0000313" key="10">
    <source>
        <dbReference type="Proteomes" id="UP000244910"/>
    </source>
</evidence>
<dbReference type="InterPro" id="IPR002123">
    <property type="entry name" value="Plipid/glycerol_acylTrfase"/>
</dbReference>
<evidence type="ECO:0000256" key="4">
    <source>
        <dbReference type="ARBA" id="ARBA00022679"/>
    </source>
</evidence>
<dbReference type="GO" id="GO:0006654">
    <property type="term" value="P:phosphatidic acid biosynthetic process"/>
    <property type="evidence" value="ECO:0007669"/>
    <property type="project" value="TreeGrafter"/>
</dbReference>
<evidence type="ECO:0000256" key="1">
    <source>
        <dbReference type="ARBA" id="ARBA00005189"/>
    </source>
</evidence>
<dbReference type="SUPFAM" id="SSF69593">
    <property type="entry name" value="Glycerol-3-phosphate (1)-acyltransferase"/>
    <property type="match status" value="1"/>
</dbReference>
<evidence type="ECO:0000256" key="6">
    <source>
        <dbReference type="ARBA" id="ARBA00023315"/>
    </source>
</evidence>
<sequence>MMKTILFYLDFFIYMFMAVFKKNKVEALRKKEKFQEAESKVNEYVKKWASHVLSKVGAKINVIGKENIKKETCVYVVNHQGFLDIPVLISALDNSVGFIAKKEILKFKMMSYWMKEIHCIFMDRNNIRESMKAINEGIDNLKNGYSMVIFPEGTRSKGPKVGEFKKGSMKLALKAKVPIIPIAISGTYKLREGNKMSAIKSGNVTVTVCEPIYTEHLSKEEQTNLADQIKSIIENNIK</sequence>
<keyword evidence="7" id="KW-1208">Phospholipid metabolism</keyword>
<keyword evidence="4 7" id="KW-0808">Transferase</keyword>
<dbReference type="PANTHER" id="PTHR10434:SF64">
    <property type="entry name" value="1-ACYL-SN-GLYCEROL-3-PHOSPHATE ACYLTRANSFERASE-RELATED"/>
    <property type="match status" value="1"/>
</dbReference>
<dbReference type="AlphaFoldDB" id="A0A2U8DY96"/>
<feature type="domain" description="Phospholipid/glycerol acyltransferase" evidence="8">
    <location>
        <begin position="73"/>
        <end position="187"/>
    </location>
</feature>
<name>A0A2U8DY96_9CLOT</name>
<dbReference type="GO" id="GO:0016020">
    <property type="term" value="C:membrane"/>
    <property type="evidence" value="ECO:0007669"/>
    <property type="project" value="InterPro"/>
</dbReference>
<dbReference type="Pfam" id="PF01553">
    <property type="entry name" value="Acyltransferase"/>
    <property type="match status" value="1"/>
</dbReference>
<dbReference type="InterPro" id="IPR004552">
    <property type="entry name" value="AGP_acyltrans"/>
</dbReference>